<accession>A0A545V5U3</accession>
<name>A0A545V5U3_9HYPO</name>
<keyword evidence="3" id="KW-1185">Reference proteome</keyword>
<evidence type="ECO:0000313" key="3">
    <source>
        <dbReference type="Proteomes" id="UP000315783"/>
    </source>
</evidence>
<dbReference type="EMBL" id="SPUK01000005">
    <property type="protein sequence ID" value="TQV97084.1"/>
    <property type="molecule type" value="Genomic_DNA"/>
</dbReference>
<proteinExistence type="predicted"/>
<comment type="caution">
    <text evidence="2">The sequence shown here is derived from an EMBL/GenBank/DDBJ whole genome shotgun (WGS) entry which is preliminary data.</text>
</comment>
<dbReference type="AlphaFoldDB" id="A0A545V5U3"/>
<sequence>MVPRFTRSTAPGVSPTDSTVLKRAPHQHAEDYCNGVGLRTEDGVAFAFWCCVIISQHRSSSQLIWSHHSQRRGDLGGLKVPVERGRVETETKHGVLVDAPISMMPWWWLVRNCMWKFGMFPNLSVGFRLPSIRALADM</sequence>
<evidence type="ECO:0000256" key="1">
    <source>
        <dbReference type="SAM" id="MobiDB-lite"/>
    </source>
</evidence>
<dbReference type="Proteomes" id="UP000315783">
    <property type="component" value="Unassembled WGS sequence"/>
</dbReference>
<feature type="region of interest" description="Disordered" evidence="1">
    <location>
        <begin position="1"/>
        <end position="22"/>
    </location>
</feature>
<organism evidence="2 3">
    <name type="scientific">Cordyceps javanica</name>
    <dbReference type="NCBI Taxonomy" id="43265"/>
    <lineage>
        <taxon>Eukaryota</taxon>
        <taxon>Fungi</taxon>
        <taxon>Dikarya</taxon>
        <taxon>Ascomycota</taxon>
        <taxon>Pezizomycotina</taxon>
        <taxon>Sordariomycetes</taxon>
        <taxon>Hypocreomycetidae</taxon>
        <taxon>Hypocreales</taxon>
        <taxon>Cordycipitaceae</taxon>
        <taxon>Cordyceps</taxon>
    </lineage>
</organism>
<protein>
    <submittedName>
        <fullName evidence="2">Uncharacterized protein</fullName>
    </submittedName>
</protein>
<evidence type="ECO:0000313" key="2">
    <source>
        <dbReference type="EMBL" id="TQV97084.1"/>
    </source>
</evidence>
<gene>
    <name evidence="2" type="ORF">IF1G_04324</name>
</gene>
<reference evidence="2 3" key="1">
    <citation type="journal article" date="2019" name="Appl. Microbiol. Biotechnol.">
        <title>Genome sequence of Isaria javanica and comparative genome analysis insights into family S53 peptidase evolution in fungal entomopathogens.</title>
        <authorList>
            <person name="Lin R."/>
            <person name="Zhang X."/>
            <person name="Xin B."/>
            <person name="Zou M."/>
            <person name="Gao Y."/>
            <person name="Qin F."/>
            <person name="Hu Q."/>
            <person name="Xie B."/>
            <person name="Cheng X."/>
        </authorList>
    </citation>
    <scope>NUCLEOTIDE SEQUENCE [LARGE SCALE GENOMIC DNA]</scope>
    <source>
        <strain evidence="2 3">IJ1G</strain>
    </source>
</reference>
<feature type="compositionally biased region" description="Polar residues" evidence="1">
    <location>
        <begin position="1"/>
        <end position="19"/>
    </location>
</feature>